<keyword evidence="2" id="KW-1185">Reference proteome</keyword>
<comment type="caution">
    <text evidence="1">The sequence shown here is derived from an EMBL/GenBank/DDBJ whole genome shotgun (WGS) entry which is preliminary data.</text>
</comment>
<gene>
    <name evidence="1" type="ORF">PR048_005166</name>
</gene>
<name>A0ABQ9I8K1_9NEOP</name>
<evidence type="ECO:0000313" key="1">
    <source>
        <dbReference type="EMBL" id="KAJ8892585.1"/>
    </source>
</evidence>
<proteinExistence type="predicted"/>
<sequence length="157" mass="18712">MEVKQDLSSDHLPINTRIIMWISREQQKWKTYGTDWKKYKYAIREEYSDLSNKGTGHKTWEDFVDKLEKQRNGIWKLNINSTRNKNKTYIPVIHGQRGILIDEKQLKEANRTITEEYKIHSHHNFKPITHKEILFTIQSLHISKAPDPDRISNEGIK</sequence>
<accession>A0ABQ9I8K1</accession>
<protein>
    <submittedName>
        <fullName evidence="1">Uncharacterized protein</fullName>
    </submittedName>
</protein>
<organism evidence="1 2">
    <name type="scientific">Dryococelus australis</name>
    <dbReference type="NCBI Taxonomy" id="614101"/>
    <lineage>
        <taxon>Eukaryota</taxon>
        <taxon>Metazoa</taxon>
        <taxon>Ecdysozoa</taxon>
        <taxon>Arthropoda</taxon>
        <taxon>Hexapoda</taxon>
        <taxon>Insecta</taxon>
        <taxon>Pterygota</taxon>
        <taxon>Neoptera</taxon>
        <taxon>Polyneoptera</taxon>
        <taxon>Phasmatodea</taxon>
        <taxon>Verophasmatodea</taxon>
        <taxon>Anareolatae</taxon>
        <taxon>Phasmatidae</taxon>
        <taxon>Eurycanthinae</taxon>
        <taxon>Dryococelus</taxon>
    </lineage>
</organism>
<evidence type="ECO:0000313" key="2">
    <source>
        <dbReference type="Proteomes" id="UP001159363"/>
    </source>
</evidence>
<dbReference type="EMBL" id="JARBHB010000002">
    <property type="protein sequence ID" value="KAJ8892585.1"/>
    <property type="molecule type" value="Genomic_DNA"/>
</dbReference>
<dbReference type="Proteomes" id="UP001159363">
    <property type="component" value="Chromosome 2"/>
</dbReference>
<reference evidence="1 2" key="1">
    <citation type="submission" date="2023-02" db="EMBL/GenBank/DDBJ databases">
        <title>LHISI_Scaffold_Assembly.</title>
        <authorList>
            <person name="Stuart O.P."/>
            <person name="Cleave R."/>
            <person name="Magrath M.J.L."/>
            <person name="Mikheyev A.S."/>
        </authorList>
    </citation>
    <scope>NUCLEOTIDE SEQUENCE [LARGE SCALE GENOMIC DNA]</scope>
    <source>
        <strain evidence="1">Daus_M_001</strain>
        <tissue evidence="1">Leg muscle</tissue>
    </source>
</reference>